<keyword evidence="4" id="KW-0479">Metal-binding</keyword>
<keyword evidence="5" id="KW-0227">DNA damage</keyword>
<dbReference type="GO" id="GO:0005657">
    <property type="term" value="C:replication fork"/>
    <property type="evidence" value="ECO:0007669"/>
    <property type="project" value="TreeGrafter"/>
</dbReference>
<dbReference type="AlphaFoldDB" id="A0A0M3K6P7"/>
<dbReference type="PANTHER" id="PTHR45873:SF1">
    <property type="entry name" value="DNA POLYMERASE ETA"/>
    <property type="match status" value="1"/>
</dbReference>
<dbReference type="PROSITE" id="PS50173">
    <property type="entry name" value="UMUC"/>
    <property type="match status" value="1"/>
</dbReference>
<reference evidence="10 11" key="2">
    <citation type="submission" date="2018-11" db="EMBL/GenBank/DDBJ databases">
        <authorList>
            <consortium name="Pathogen Informatics"/>
        </authorList>
    </citation>
    <scope>NUCLEOTIDE SEQUENCE [LARGE SCALE GENOMIC DNA]</scope>
</reference>
<dbReference type="GO" id="GO:0005634">
    <property type="term" value="C:nucleus"/>
    <property type="evidence" value="ECO:0007669"/>
    <property type="project" value="UniProtKB-SubCell"/>
</dbReference>
<dbReference type="FunFam" id="3.40.1170.60:FF:000003">
    <property type="entry name" value="DNA polymerase eta"/>
    <property type="match status" value="1"/>
</dbReference>
<sequence length="116" mass="13191">MANSDGRVIGLIDMDCFYCQVEQRLQPHLWGKPVVVVQYSNFRGGGVLAVSYEARPFGIKRGGMFAEQAKALCPDVTICYVPVGEHSDKADIQRYRFDLFIYFNSFHLIRVVSFYG</sequence>
<reference evidence="12" key="1">
    <citation type="submission" date="2017-02" db="UniProtKB">
        <authorList>
            <consortium name="WormBaseParasite"/>
        </authorList>
    </citation>
    <scope>IDENTIFICATION</scope>
</reference>
<accession>A0A0M3K6P7</accession>
<dbReference type="WBParaSite" id="ASIM_0001663801-mRNA-1">
    <property type="protein sequence ID" value="ASIM_0001663801-mRNA-1"/>
    <property type="gene ID" value="ASIM_0001663801"/>
</dbReference>
<dbReference type="InterPro" id="IPR001126">
    <property type="entry name" value="UmuC"/>
</dbReference>
<evidence type="ECO:0000256" key="3">
    <source>
        <dbReference type="ARBA" id="ARBA00022695"/>
    </source>
</evidence>
<keyword evidence="6" id="KW-0460">Magnesium</keyword>
<evidence type="ECO:0000256" key="5">
    <source>
        <dbReference type="ARBA" id="ARBA00022763"/>
    </source>
</evidence>
<evidence type="ECO:0000259" key="9">
    <source>
        <dbReference type="PROSITE" id="PS50173"/>
    </source>
</evidence>
<dbReference type="Proteomes" id="UP000267096">
    <property type="component" value="Unassembled WGS sequence"/>
</dbReference>
<feature type="domain" description="UmuC" evidence="9">
    <location>
        <begin position="9"/>
        <end position="62"/>
    </location>
</feature>
<keyword evidence="11" id="KW-1185">Reference proteome</keyword>
<evidence type="ECO:0000256" key="6">
    <source>
        <dbReference type="ARBA" id="ARBA00022842"/>
    </source>
</evidence>
<gene>
    <name evidence="10" type="ORF">ASIM_LOCUS16045</name>
</gene>
<evidence type="ECO:0000313" key="12">
    <source>
        <dbReference type="WBParaSite" id="ASIM_0001663801-mRNA-1"/>
    </source>
</evidence>
<dbReference type="Pfam" id="PF00817">
    <property type="entry name" value="IMS"/>
    <property type="match status" value="1"/>
</dbReference>
<dbReference type="PANTHER" id="PTHR45873">
    <property type="entry name" value="DNA POLYMERASE ETA"/>
    <property type="match status" value="1"/>
</dbReference>
<dbReference type="GO" id="GO:0003887">
    <property type="term" value="F:DNA-directed DNA polymerase activity"/>
    <property type="evidence" value="ECO:0007669"/>
    <property type="project" value="TreeGrafter"/>
</dbReference>
<dbReference type="Gene3D" id="3.40.1170.60">
    <property type="match status" value="1"/>
</dbReference>
<dbReference type="EMBL" id="UYRR01032759">
    <property type="protein sequence ID" value="VDK56721.1"/>
    <property type="molecule type" value="Genomic_DNA"/>
</dbReference>
<evidence type="ECO:0000313" key="10">
    <source>
        <dbReference type="EMBL" id="VDK56721.1"/>
    </source>
</evidence>
<protein>
    <submittedName>
        <fullName evidence="12">DNA polymerase eta (inferred by orthology to a human protein)</fullName>
    </submittedName>
</protein>
<keyword evidence="8" id="KW-0539">Nucleus</keyword>
<dbReference type="GO" id="GO:0042276">
    <property type="term" value="P:error-prone translesion synthesis"/>
    <property type="evidence" value="ECO:0007669"/>
    <property type="project" value="TreeGrafter"/>
</dbReference>
<dbReference type="InterPro" id="IPR043502">
    <property type="entry name" value="DNA/RNA_pol_sf"/>
</dbReference>
<keyword evidence="7" id="KW-0234">DNA repair</keyword>
<proteinExistence type="predicted"/>
<dbReference type="OrthoDB" id="5723at2759"/>
<dbReference type="InterPro" id="IPR052230">
    <property type="entry name" value="DNA_polymerase_eta"/>
</dbReference>
<evidence type="ECO:0000313" key="11">
    <source>
        <dbReference type="Proteomes" id="UP000267096"/>
    </source>
</evidence>
<evidence type="ECO:0000256" key="1">
    <source>
        <dbReference type="ARBA" id="ARBA00004123"/>
    </source>
</evidence>
<comment type="subcellular location">
    <subcellularLocation>
        <location evidence="1">Nucleus</location>
    </subcellularLocation>
</comment>
<evidence type="ECO:0000256" key="7">
    <source>
        <dbReference type="ARBA" id="ARBA00023204"/>
    </source>
</evidence>
<keyword evidence="2" id="KW-0808">Transferase</keyword>
<evidence type="ECO:0000256" key="4">
    <source>
        <dbReference type="ARBA" id="ARBA00022723"/>
    </source>
</evidence>
<name>A0A0M3K6P7_ANISI</name>
<dbReference type="GO" id="GO:0035861">
    <property type="term" value="C:site of double-strand break"/>
    <property type="evidence" value="ECO:0007669"/>
    <property type="project" value="TreeGrafter"/>
</dbReference>
<evidence type="ECO:0000256" key="2">
    <source>
        <dbReference type="ARBA" id="ARBA00022679"/>
    </source>
</evidence>
<dbReference type="GO" id="GO:0009314">
    <property type="term" value="P:response to radiation"/>
    <property type="evidence" value="ECO:0007669"/>
    <property type="project" value="TreeGrafter"/>
</dbReference>
<keyword evidence="3" id="KW-0548">Nucleotidyltransferase</keyword>
<organism evidence="12">
    <name type="scientific">Anisakis simplex</name>
    <name type="common">Herring worm</name>
    <dbReference type="NCBI Taxonomy" id="6269"/>
    <lineage>
        <taxon>Eukaryota</taxon>
        <taxon>Metazoa</taxon>
        <taxon>Ecdysozoa</taxon>
        <taxon>Nematoda</taxon>
        <taxon>Chromadorea</taxon>
        <taxon>Rhabditida</taxon>
        <taxon>Spirurina</taxon>
        <taxon>Ascaridomorpha</taxon>
        <taxon>Ascaridoidea</taxon>
        <taxon>Anisakidae</taxon>
        <taxon>Anisakis</taxon>
        <taxon>Anisakis simplex complex</taxon>
    </lineage>
</organism>
<dbReference type="GO" id="GO:0006281">
    <property type="term" value="P:DNA repair"/>
    <property type="evidence" value="ECO:0007669"/>
    <property type="project" value="UniProtKB-KW"/>
</dbReference>
<dbReference type="SUPFAM" id="SSF56672">
    <property type="entry name" value="DNA/RNA polymerases"/>
    <property type="match status" value="1"/>
</dbReference>
<dbReference type="GO" id="GO:0046872">
    <property type="term" value="F:metal ion binding"/>
    <property type="evidence" value="ECO:0007669"/>
    <property type="project" value="UniProtKB-KW"/>
</dbReference>
<evidence type="ECO:0000256" key="8">
    <source>
        <dbReference type="ARBA" id="ARBA00023242"/>
    </source>
</evidence>